<evidence type="ECO:0000256" key="5">
    <source>
        <dbReference type="RuleBase" id="RU004508"/>
    </source>
</evidence>
<keyword evidence="7" id="KW-1185">Reference proteome</keyword>
<evidence type="ECO:0000256" key="4">
    <source>
        <dbReference type="PIRSR" id="PIRSR000390-2"/>
    </source>
</evidence>
<evidence type="ECO:0000256" key="1">
    <source>
        <dbReference type="ARBA" id="ARBA00022898"/>
    </source>
</evidence>
<dbReference type="InterPro" id="IPR015422">
    <property type="entry name" value="PyrdxlP-dep_Trfase_small"/>
</dbReference>
<keyword evidence="6" id="KW-0032">Aminotransferase</keyword>
<comment type="caution">
    <text evidence="6">The sequence shown here is derived from an EMBL/GenBank/DDBJ whole genome shotgun (WGS) entry which is preliminary data.</text>
</comment>
<feature type="active site" description="Proton acceptor" evidence="3">
    <location>
        <position position="186"/>
    </location>
</feature>
<dbReference type="AlphaFoldDB" id="A0A7X1E6M7"/>
<evidence type="ECO:0000256" key="2">
    <source>
        <dbReference type="ARBA" id="ARBA00037999"/>
    </source>
</evidence>
<dbReference type="RefSeq" id="WP_185694895.1">
    <property type="nucleotide sequence ID" value="NZ_JACHVA010000141.1"/>
</dbReference>
<dbReference type="Pfam" id="PF01041">
    <property type="entry name" value="DegT_DnrJ_EryC1"/>
    <property type="match status" value="1"/>
</dbReference>
<organism evidence="6 7">
    <name type="scientific">Puniceicoccus vermicola</name>
    <dbReference type="NCBI Taxonomy" id="388746"/>
    <lineage>
        <taxon>Bacteria</taxon>
        <taxon>Pseudomonadati</taxon>
        <taxon>Verrucomicrobiota</taxon>
        <taxon>Opitutia</taxon>
        <taxon>Puniceicoccales</taxon>
        <taxon>Puniceicoccaceae</taxon>
        <taxon>Puniceicoccus</taxon>
    </lineage>
</organism>
<dbReference type="InterPro" id="IPR015424">
    <property type="entry name" value="PyrdxlP-dep_Trfase"/>
</dbReference>
<dbReference type="GO" id="GO:0030170">
    <property type="term" value="F:pyridoxal phosphate binding"/>
    <property type="evidence" value="ECO:0007669"/>
    <property type="project" value="TreeGrafter"/>
</dbReference>
<evidence type="ECO:0000313" key="7">
    <source>
        <dbReference type="Proteomes" id="UP000525652"/>
    </source>
</evidence>
<evidence type="ECO:0000313" key="6">
    <source>
        <dbReference type="EMBL" id="MBC2604281.1"/>
    </source>
</evidence>
<feature type="modified residue" description="N6-(pyridoxal phosphate)lysine" evidence="4">
    <location>
        <position position="186"/>
    </location>
</feature>
<proteinExistence type="inferred from homology"/>
<accession>A0A7X1E6M7</accession>
<dbReference type="Gene3D" id="3.40.640.10">
    <property type="entry name" value="Type I PLP-dependent aspartate aminotransferase-like (Major domain)"/>
    <property type="match status" value="1"/>
</dbReference>
<comment type="similarity">
    <text evidence="2 5">Belongs to the DegT/DnrJ/EryC1 family.</text>
</comment>
<dbReference type="InterPro" id="IPR000653">
    <property type="entry name" value="DegT/StrS_aminotransferase"/>
</dbReference>
<keyword evidence="1 4" id="KW-0663">Pyridoxal phosphate</keyword>
<dbReference type="PIRSF" id="PIRSF000390">
    <property type="entry name" value="PLP_StrS"/>
    <property type="match status" value="1"/>
</dbReference>
<sequence length="386" mass="42106">MSIPLFDLTRQNDALMDELLATAERVLRSGRYIMGDEIDGLEAEAAQALGSVNSLAVSSGTDAILLALMAAGIGPGDEVILPDFTFFATGGCVARTGARPVFVDVCPYSYNLLPEAVEAAITEKTRAIIPVHLFGQSADMSRLMPIAQKHGLRVIEDCAQSIGAKHHGDYVGSIGDYGAISFFPTKNLGGFGDGGLVLASDPIDFGRAKIMRVHGMEPKYYHPETGGNFRMDAIQAALLRIKLPHLSSYNAGRQANAEYYLKTFGENPQVFSPTEDTATATQPEARLILPLTYSHNEVTWNQFTVRIPGEGARESFRNHLQEHEIGTEIYYPLPLSQQKCFERYSPDACPTAAMVADECVSLPIFPELTSDEREKVAEAVLSWLNQ</sequence>
<keyword evidence="6" id="KW-0808">Transferase</keyword>
<gene>
    <name evidence="6" type="ORF">H5P30_21075</name>
</gene>
<dbReference type="SUPFAM" id="SSF53383">
    <property type="entry name" value="PLP-dependent transferases"/>
    <property type="match status" value="1"/>
</dbReference>
<dbReference type="Proteomes" id="UP000525652">
    <property type="component" value="Unassembled WGS sequence"/>
</dbReference>
<reference evidence="6 7" key="1">
    <citation type="submission" date="2020-07" db="EMBL/GenBank/DDBJ databases">
        <authorList>
            <person name="Feng X."/>
        </authorList>
    </citation>
    <scope>NUCLEOTIDE SEQUENCE [LARGE SCALE GENOMIC DNA]</scope>
    <source>
        <strain evidence="6 7">JCM14086</strain>
    </source>
</reference>
<dbReference type="CDD" id="cd00616">
    <property type="entry name" value="AHBA_syn"/>
    <property type="match status" value="1"/>
</dbReference>
<dbReference type="PANTHER" id="PTHR30244:SF36">
    <property type="entry name" value="3-OXO-GLUCOSE-6-PHOSPHATE:GLUTAMATE AMINOTRANSFERASE"/>
    <property type="match status" value="1"/>
</dbReference>
<dbReference type="Gene3D" id="3.90.1150.10">
    <property type="entry name" value="Aspartate Aminotransferase, domain 1"/>
    <property type="match status" value="1"/>
</dbReference>
<evidence type="ECO:0000256" key="3">
    <source>
        <dbReference type="PIRSR" id="PIRSR000390-1"/>
    </source>
</evidence>
<dbReference type="GO" id="GO:0000271">
    <property type="term" value="P:polysaccharide biosynthetic process"/>
    <property type="evidence" value="ECO:0007669"/>
    <property type="project" value="TreeGrafter"/>
</dbReference>
<dbReference type="EMBL" id="JACHVA010000141">
    <property type="protein sequence ID" value="MBC2604281.1"/>
    <property type="molecule type" value="Genomic_DNA"/>
</dbReference>
<dbReference type="PANTHER" id="PTHR30244">
    <property type="entry name" value="TRANSAMINASE"/>
    <property type="match status" value="1"/>
</dbReference>
<dbReference type="GO" id="GO:0008483">
    <property type="term" value="F:transaminase activity"/>
    <property type="evidence" value="ECO:0007669"/>
    <property type="project" value="UniProtKB-KW"/>
</dbReference>
<dbReference type="InterPro" id="IPR015421">
    <property type="entry name" value="PyrdxlP-dep_Trfase_major"/>
</dbReference>
<name>A0A7X1E6M7_9BACT</name>
<protein>
    <submittedName>
        <fullName evidence="6">DegT/DnrJ/EryC1/StrS family aminotransferase</fullName>
    </submittedName>
</protein>